<organism evidence="2 3">
    <name type="scientific">Steinernema hermaphroditum</name>
    <dbReference type="NCBI Taxonomy" id="289476"/>
    <lineage>
        <taxon>Eukaryota</taxon>
        <taxon>Metazoa</taxon>
        <taxon>Ecdysozoa</taxon>
        <taxon>Nematoda</taxon>
        <taxon>Chromadorea</taxon>
        <taxon>Rhabditida</taxon>
        <taxon>Tylenchina</taxon>
        <taxon>Panagrolaimomorpha</taxon>
        <taxon>Strongyloidoidea</taxon>
        <taxon>Steinernematidae</taxon>
        <taxon>Steinernema</taxon>
    </lineage>
</organism>
<reference evidence="2" key="1">
    <citation type="submission" date="2023-06" db="EMBL/GenBank/DDBJ databases">
        <title>Genomic analysis of the entomopathogenic nematode Steinernema hermaphroditum.</title>
        <authorList>
            <person name="Schwarz E.M."/>
            <person name="Heppert J.K."/>
            <person name="Baniya A."/>
            <person name="Schwartz H.T."/>
            <person name="Tan C.-H."/>
            <person name="Antoshechkin I."/>
            <person name="Sternberg P.W."/>
            <person name="Goodrich-Blair H."/>
            <person name="Dillman A.R."/>
        </authorList>
    </citation>
    <scope>NUCLEOTIDE SEQUENCE</scope>
    <source>
        <strain evidence="2">PS9179</strain>
        <tissue evidence="2">Whole animal</tissue>
    </source>
</reference>
<keyword evidence="1" id="KW-1133">Transmembrane helix</keyword>
<dbReference type="AlphaFoldDB" id="A0AA39HAL3"/>
<protein>
    <recommendedName>
        <fullName evidence="4">7TM GPCR serpentine receptor class x (Srx) domain-containing protein</fullName>
    </recommendedName>
</protein>
<gene>
    <name evidence="2" type="ORF">QR680_015989</name>
</gene>
<keyword evidence="1" id="KW-0472">Membrane</keyword>
<evidence type="ECO:0008006" key="4">
    <source>
        <dbReference type="Google" id="ProtNLM"/>
    </source>
</evidence>
<feature type="transmembrane region" description="Helical" evidence="1">
    <location>
        <begin position="49"/>
        <end position="71"/>
    </location>
</feature>
<evidence type="ECO:0000313" key="2">
    <source>
        <dbReference type="EMBL" id="KAK0401819.1"/>
    </source>
</evidence>
<keyword evidence="3" id="KW-1185">Reference proteome</keyword>
<evidence type="ECO:0000313" key="3">
    <source>
        <dbReference type="Proteomes" id="UP001175271"/>
    </source>
</evidence>
<proteinExistence type="predicted"/>
<dbReference type="Proteomes" id="UP001175271">
    <property type="component" value="Unassembled WGS sequence"/>
</dbReference>
<feature type="transmembrane region" description="Helical" evidence="1">
    <location>
        <begin position="17"/>
        <end position="37"/>
    </location>
</feature>
<evidence type="ECO:0000256" key="1">
    <source>
        <dbReference type="SAM" id="Phobius"/>
    </source>
</evidence>
<accession>A0AA39HAL3</accession>
<comment type="caution">
    <text evidence="2">The sequence shown here is derived from an EMBL/GenBank/DDBJ whole genome shotgun (WGS) entry which is preliminary data.</text>
</comment>
<name>A0AA39HAL3_9BILA</name>
<keyword evidence="1" id="KW-0812">Transmembrane</keyword>
<sequence>MDSSVLLWIVLDRDIRFFAQTSVQNLTMIFATLVIVLANNRNHGENKLLHIFGFNALLLTYVNNALSLVLFNPEVRSKIVSRIREVTRNCALKEYDLCMSCETINCRGAM</sequence>
<dbReference type="EMBL" id="JAUCMV010000004">
    <property type="protein sequence ID" value="KAK0401819.1"/>
    <property type="molecule type" value="Genomic_DNA"/>
</dbReference>